<protein>
    <submittedName>
        <fullName evidence="2">Uncharacterized protein</fullName>
    </submittedName>
</protein>
<keyword evidence="1" id="KW-0812">Transmembrane</keyword>
<feature type="transmembrane region" description="Helical" evidence="1">
    <location>
        <begin position="45"/>
        <end position="65"/>
    </location>
</feature>
<dbReference type="EMBL" id="BPLR01008369">
    <property type="protein sequence ID" value="GIY24221.1"/>
    <property type="molecule type" value="Genomic_DNA"/>
</dbReference>
<keyword evidence="3" id="KW-1185">Reference proteome</keyword>
<dbReference type="Proteomes" id="UP001054945">
    <property type="component" value="Unassembled WGS sequence"/>
</dbReference>
<reference evidence="2 3" key="1">
    <citation type="submission" date="2021-06" db="EMBL/GenBank/DDBJ databases">
        <title>Caerostris extrusa draft genome.</title>
        <authorList>
            <person name="Kono N."/>
            <person name="Arakawa K."/>
        </authorList>
    </citation>
    <scope>NUCLEOTIDE SEQUENCE [LARGE SCALE GENOMIC DNA]</scope>
</reference>
<accession>A0AAV4RV16</accession>
<keyword evidence="1" id="KW-1133">Transmembrane helix</keyword>
<gene>
    <name evidence="2" type="ORF">CEXT_561</name>
</gene>
<proteinExistence type="predicted"/>
<organism evidence="2 3">
    <name type="scientific">Caerostris extrusa</name>
    <name type="common">Bark spider</name>
    <name type="synonym">Caerostris bankana</name>
    <dbReference type="NCBI Taxonomy" id="172846"/>
    <lineage>
        <taxon>Eukaryota</taxon>
        <taxon>Metazoa</taxon>
        <taxon>Ecdysozoa</taxon>
        <taxon>Arthropoda</taxon>
        <taxon>Chelicerata</taxon>
        <taxon>Arachnida</taxon>
        <taxon>Araneae</taxon>
        <taxon>Araneomorphae</taxon>
        <taxon>Entelegynae</taxon>
        <taxon>Araneoidea</taxon>
        <taxon>Araneidae</taxon>
        <taxon>Caerostris</taxon>
    </lineage>
</organism>
<comment type="caution">
    <text evidence="2">The sequence shown here is derived from an EMBL/GenBank/DDBJ whole genome shotgun (WGS) entry which is preliminary data.</text>
</comment>
<evidence type="ECO:0000256" key="1">
    <source>
        <dbReference type="SAM" id="Phobius"/>
    </source>
</evidence>
<evidence type="ECO:0000313" key="2">
    <source>
        <dbReference type="EMBL" id="GIY24221.1"/>
    </source>
</evidence>
<evidence type="ECO:0000313" key="3">
    <source>
        <dbReference type="Proteomes" id="UP001054945"/>
    </source>
</evidence>
<keyword evidence="1" id="KW-0472">Membrane</keyword>
<dbReference type="AlphaFoldDB" id="A0AAV4RV16"/>
<name>A0AAV4RV16_CAEEX</name>
<sequence>MLNLRTALSAWDPWIVLSGNKTEAHGVVLELYDELTRSQVFEHGLLVILAVFIFASTAYLIYAILPTNRKAKKSEAFFKYLWAFEKSFIGKGFTYNLMCLSLMERVSFQKKNKRIRVVAKHESLSLQVMGKSRGVLDKLSVWYLRRVAFYNTHRTADRTPAVDVFTSCGVVVLPGLSAGLQSIWSSWDATFSHRTPSQRVTVGPQIVCCRRVETSN</sequence>